<name>A0A1T4KAI5_9LACT</name>
<reference evidence="2" key="1">
    <citation type="submission" date="2017-02" db="EMBL/GenBank/DDBJ databases">
        <authorList>
            <person name="Varghese N."/>
            <person name="Submissions S."/>
        </authorList>
    </citation>
    <scope>NUCLEOTIDE SEQUENCE [LARGE SCALE GENOMIC DNA]</scope>
    <source>
        <strain evidence="2">DSM 15739</strain>
    </source>
</reference>
<accession>A0A1T4KAI5</accession>
<evidence type="ECO:0000313" key="2">
    <source>
        <dbReference type="Proteomes" id="UP000189941"/>
    </source>
</evidence>
<gene>
    <name evidence="1" type="ORF">SAMN02746011_00646</name>
</gene>
<keyword evidence="2" id="KW-1185">Reference proteome</keyword>
<evidence type="ECO:0000313" key="1">
    <source>
        <dbReference type="EMBL" id="SJZ39419.1"/>
    </source>
</evidence>
<protein>
    <submittedName>
        <fullName evidence="1">Uncharacterized protein</fullName>
    </submittedName>
</protein>
<dbReference type="STRING" id="1121925.SAMN02746011_00646"/>
<dbReference type="EMBL" id="FUWO01000004">
    <property type="protein sequence ID" value="SJZ39419.1"/>
    <property type="molecule type" value="Genomic_DNA"/>
</dbReference>
<dbReference type="Proteomes" id="UP000189941">
    <property type="component" value="Unassembled WGS sequence"/>
</dbReference>
<dbReference type="AlphaFoldDB" id="A0A1T4KAI5"/>
<sequence>MSHHIVNCAVTISTHPLLQGSQSKIGIPTHLLLKQTLEVYAKIIERELLDPSHSIPVDFLSDSIFKIVTAYQQNLIIESQSYFNELLSFLNHNFPVNFHKLSHHYSFHQQTRLEQLKSNELLVIHEDEPEYIIHQSLLNLIAWFPLTLAATLHFEVEGVVKTIPIIKSLLIDWLQKQDRLKLYNLQSLEQLCLPLDPIAAALILMRHR</sequence>
<dbReference type="OrthoDB" id="9894126at2"/>
<organism evidence="1 2">
    <name type="scientific">Globicatella sulfidifaciens DSM 15739</name>
    <dbReference type="NCBI Taxonomy" id="1121925"/>
    <lineage>
        <taxon>Bacteria</taxon>
        <taxon>Bacillati</taxon>
        <taxon>Bacillota</taxon>
        <taxon>Bacilli</taxon>
        <taxon>Lactobacillales</taxon>
        <taxon>Aerococcaceae</taxon>
        <taxon>Globicatella</taxon>
    </lineage>
</organism>
<proteinExistence type="predicted"/>
<dbReference type="RefSeq" id="WP_078755466.1">
    <property type="nucleotide sequence ID" value="NZ_FUWO01000004.1"/>
</dbReference>